<dbReference type="RefSeq" id="WP_008797250.1">
    <property type="nucleotide sequence ID" value="NZ_KQ235735.1"/>
</dbReference>
<dbReference type="Gene3D" id="1.10.10.60">
    <property type="entry name" value="Homeodomain-like"/>
    <property type="match status" value="1"/>
</dbReference>
<dbReference type="AlphaFoldDB" id="A0A0M1VTP1"/>
<dbReference type="SUPFAM" id="SSF46689">
    <property type="entry name" value="Homeodomain-like"/>
    <property type="match status" value="1"/>
</dbReference>
<dbReference type="HOGENOM" id="CLU_100170_2_0_0"/>
<name>A0A0M1VTP1_FUSVC</name>
<evidence type="ECO:0000313" key="1">
    <source>
        <dbReference type="EMBL" id="EEO39800.1"/>
    </source>
</evidence>
<evidence type="ECO:0000313" key="2">
    <source>
        <dbReference type="Proteomes" id="UP000004925"/>
    </source>
</evidence>
<dbReference type="EMBL" id="ACDE02000012">
    <property type="protein sequence ID" value="EEO39800.1"/>
    <property type="molecule type" value="Genomic_DNA"/>
</dbReference>
<comment type="caution">
    <text evidence="1">The sequence shown here is derived from an EMBL/GenBank/DDBJ whole genome shotgun (WGS) entry which is preliminary data.</text>
</comment>
<sequence length="188" mass="21836">MPKKVLFSKELIIEKAFELFKEEGIESISARNVGKILDASPAPIYKSIGSMKNLKKELIKKAKDLFIEYLSKRRTGIKFLDIGMGISIFAREEKQLFLQVFSKDNIEGSLIDEFLNLIREEIKKDKRLIKIDKERQDELLVSCWVFAHGLSTLIATGFFKNPTDEFIEKTLRVTPAKLFYEYIEKYSK</sequence>
<dbReference type="eggNOG" id="COG1309">
    <property type="taxonomic scope" value="Bacteria"/>
</dbReference>
<reference evidence="1 2" key="1">
    <citation type="submission" date="2011-10" db="EMBL/GenBank/DDBJ databases">
        <title>The Genome Sequence of Fusobacterium sp. 4_1_13.</title>
        <authorList>
            <consortium name="The Broad Institute Genome Sequencing Platform"/>
            <person name="Earl A."/>
            <person name="Ward D."/>
            <person name="Feldgarden M."/>
            <person name="Gevers D."/>
            <person name="Strauss J."/>
            <person name="Ambrose C."/>
            <person name="Allen-Vercoe E."/>
            <person name="Young S.K."/>
            <person name="Zeng Q."/>
            <person name="Gargeya S."/>
            <person name="Fitzgerald M."/>
            <person name="Haas B."/>
            <person name="Abouelleil A."/>
            <person name="Alvarado L."/>
            <person name="Arachchi H.M."/>
            <person name="Berlin A."/>
            <person name="Brown A."/>
            <person name="Chapman S.B."/>
            <person name="Chen Z."/>
            <person name="Dunbar C."/>
            <person name="Freedman E."/>
            <person name="Gearin G."/>
            <person name="Goldberg J."/>
            <person name="Griggs A."/>
            <person name="Gujja S."/>
            <person name="Heiman D."/>
            <person name="Howarth C."/>
            <person name="Larson L."/>
            <person name="Lui A."/>
            <person name="MacDonald P.J."/>
            <person name="Montmayeur A."/>
            <person name="Murphy C."/>
            <person name="Neiman D."/>
            <person name="Pearson M."/>
            <person name="Priest M."/>
            <person name="Roberts A."/>
            <person name="Saif S."/>
            <person name="Shea T."/>
            <person name="Shenoy N."/>
            <person name="Sisk P."/>
            <person name="Stolte C."/>
            <person name="Sykes S."/>
            <person name="Wortman J."/>
            <person name="Nusbaum C."/>
            <person name="Birren B."/>
        </authorList>
    </citation>
    <scope>NUCLEOTIDE SEQUENCE [LARGE SCALE GENOMIC DNA]</scope>
    <source>
        <strain evidence="1 2">4_1_13</strain>
    </source>
</reference>
<proteinExistence type="predicted"/>
<dbReference type="GeneID" id="79800359"/>
<accession>A0A0M1VTP1</accession>
<protein>
    <recommendedName>
        <fullName evidence="3">TetR family transcriptional regulator</fullName>
    </recommendedName>
</protein>
<evidence type="ECO:0008006" key="3">
    <source>
        <dbReference type="Google" id="ProtNLM"/>
    </source>
</evidence>
<dbReference type="Proteomes" id="UP000004925">
    <property type="component" value="Unassembled WGS sequence"/>
</dbReference>
<organism evidence="1 2">
    <name type="scientific">Fusobacterium vincentii 4_1_13</name>
    <dbReference type="NCBI Taxonomy" id="469606"/>
    <lineage>
        <taxon>Bacteria</taxon>
        <taxon>Fusobacteriati</taxon>
        <taxon>Fusobacteriota</taxon>
        <taxon>Fusobacteriia</taxon>
        <taxon>Fusobacteriales</taxon>
        <taxon>Fusobacteriaceae</taxon>
        <taxon>Fusobacterium</taxon>
    </lineage>
</organism>
<dbReference type="InterPro" id="IPR009057">
    <property type="entry name" value="Homeodomain-like_sf"/>
</dbReference>
<dbReference type="Gene3D" id="1.10.357.10">
    <property type="entry name" value="Tetracycline Repressor, domain 2"/>
    <property type="match status" value="1"/>
</dbReference>
<gene>
    <name evidence="1" type="ORF">FSCG_00513</name>
</gene>